<proteinExistence type="predicted"/>
<dbReference type="EMBL" id="CAMXCT010003403">
    <property type="protein sequence ID" value="CAI4004295.1"/>
    <property type="molecule type" value="Genomic_DNA"/>
</dbReference>
<name>A0A9P1D6T9_9DINO</name>
<protein>
    <submittedName>
        <fullName evidence="1">Uncharacterized protein</fullName>
    </submittedName>
</protein>
<dbReference type="Proteomes" id="UP001152797">
    <property type="component" value="Unassembled WGS sequence"/>
</dbReference>
<evidence type="ECO:0000313" key="1">
    <source>
        <dbReference type="EMBL" id="CAI4004295.1"/>
    </source>
</evidence>
<evidence type="ECO:0000313" key="3">
    <source>
        <dbReference type="Proteomes" id="UP001152797"/>
    </source>
</evidence>
<reference evidence="1" key="1">
    <citation type="submission" date="2022-10" db="EMBL/GenBank/DDBJ databases">
        <authorList>
            <person name="Chen Y."/>
            <person name="Dougan E. K."/>
            <person name="Chan C."/>
            <person name="Rhodes N."/>
            <person name="Thang M."/>
        </authorList>
    </citation>
    <scope>NUCLEOTIDE SEQUENCE</scope>
</reference>
<evidence type="ECO:0000313" key="2">
    <source>
        <dbReference type="EMBL" id="CAL4791607.1"/>
    </source>
</evidence>
<dbReference type="EMBL" id="CAMXCT020003403">
    <property type="protein sequence ID" value="CAL1157670.1"/>
    <property type="molecule type" value="Genomic_DNA"/>
</dbReference>
<dbReference type="EMBL" id="CAMXCT030003403">
    <property type="protein sequence ID" value="CAL4791607.1"/>
    <property type="molecule type" value="Genomic_DNA"/>
</dbReference>
<accession>A0A9P1D6T9</accession>
<reference evidence="2 3" key="2">
    <citation type="submission" date="2024-05" db="EMBL/GenBank/DDBJ databases">
        <authorList>
            <person name="Chen Y."/>
            <person name="Shah S."/>
            <person name="Dougan E. K."/>
            <person name="Thang M."/>
            <person name="Chan C."/>
        </authorList>
    </citation>
    <scope>NUCLEOTIDE SEQUENCE [LARGE SCALE GENOMIC DNA]</scope>
</reference>
<gene>
    <name evidence="1" type="ORF">C1SCF055_LOCUS30093</name>
</gene>
<organism evidence="1">
    <name type="scientific">Cladocopium goreaui</name>
    <dbReference type="NCBI Taxonomy" id="2562237"/>
    <lineage>
        <taxon>Eukaryota</taxon>
        <taxon>Sar</taxon>
        <taxon>Alveolata</taxon>
        <taxon>Dinophyceae</taxon>
        <taxon>Suessiales</taxon>
        <taxon>Symbiodiniaceae</taxon>
        <taxon>Cladocopium</taxon>
    </lineage>
</organism>
<comment type="caution">
    <text evidence="1">The sequence shown here is derived from an EMBL/GenBank/DDBJ whole genome shotgun (WGS) entry which is preliminary data.</text>
</comment>
<dbReference type="AlphaFoldDB" id="A0A9P1D6T9"/>
<keyword evidence="3" id="KW-1185">Reference proteome</keyword>
<sequence length="64" mass="6855">MQAANALSALLPAGGKTSRLRRNVSLLSESLAIGMRVTSARLQAAQNSVVDMQPAEDVEEDQRM</sequence>